<keyword evidence="2" id="KW-0677">Repeat</keyword>
<dbReference type="InterPro" id="IPR051261">
    <property type="entry name" value="NLR"/>
</dbReference>
<reference evidence="3 4" key="1">
    <citation type="journal article" date="2011" name="Genome Biol. Evol.">
        <title>Integration of the genetic map and genome assembly of fugu facilitates insights into distinct features of genome evolution in teleosts and mammals.</title>
        <authorList>
            <person name="Kai W."/>
            <person name="Kikuchi K."/>
            <person name="Tohari S."/>
            <person name="Chew A.K."/>
            <person name="Tay A."/>
            <person name="Fujiwara A."/>
            <person name="Hosoya S."/>
            <person name="Suetake H."/>
            <person name="Naruse K."/>
            <person name="Brenner S."/>
            <person name="Suzuki Y."/>
            <person name="Venkatesh B."/>
        </authorList>
    </citation>
    <scope>NUCLEOTIDE SEQUENCE [LARGE SCALE GENOMIC DNA]</scope>
</reference>
<dbReference type="Pfam" id="PF13516">
    <property type="entry name" value="LRR_6"/>
    <property type="match status" value="1"/>
</dbReference>
<evidence type="ECO:0008006" key="5">
    <source>
        <dbReference type="Google" id="ProtNLM"/>
    </source>
</evidence>
<name>A0A674P1S9_TAKRU</name>
<dbReference type="SUPFAM" id="SSF52047">
    <property type="entry name" value="RNI-like"/>
    <property type="match status" value="1"/>
</dbReference>
<reference evidence="3" key="2">
    <citation type="submission" date="2025-08" db="UniProtKB">
        <authorList>
            <consortium name="Ensembl"/>
        </authorList>
    </citation>
    <scope>IDENTIFICATION</scope>
</reference>
<keyword evidence="4" id="KW-1185">Reference proteome</keyword>
<evidence type="ECO:0000256" key="2">
    <source>
        <dbReference type="ARBA" id="ARBA00022737"/>
    </source>
</evidence>
<evidence type="ECO:0000313" key="4">
    <source>
        <dbReference type="Proteomes" id="UP000005226"/>
    </source>
</evidence>
<keyword evidence="1" id="KW-0433">Leucine-rich repeat</keyword>
<dbReference type="InterPro" id="IPR001611">
    <property type="entry name" value="Leu-rich_rpt"/>
</dbReference>
<sequence length="166" mass="18681">WERLHFIIVYTSTYLQNQFNGDFHVSSCTCTGGFPFIYRVNTSDSNCFVGSVSRLNCCWLSELSCDSLRSNPSRVRVLDLSHSELQDSVVMLFSDLLLNPLCELETLRLKGCWLSEISCEDLASALRSNPSHLRELDLSYNSLPDSGVKVLCSGLESPNCELETLR</sequence>
<dbReference type="InterPro" id="IPR032675">
    <property type="entry name" value="LRR_dom_sf"/>
</dbReference>
<accession>A0A674P1S9</accession>
<dbReference type="Gene3D" id="3.80.10.10">
    <property type="entry name" value="Ribonuclease Inhibitor"/>
    <property type="match status" value="1"/>
</dbReference>
<reference evidence="3" key="3">
    <citation type="submission" date="2025-09" db="UniProtKB">
        <authorList>
            <consortium name="Ensembl"/>
        </authorList>
    </citation>
    <scope>IDENTIFICATION</scope>
</reference>
<dbReference type="Proteomes" id="UP000005226">
    <property type="component" value="Chromosome 20"/>
</dbReference>
<evidence type="ECO:0000313" key="3">
    <source>
        <dbReference type="Ensembl" id="ENSTRUP00000079637.1"/>
    </source>
</evidence>
<proteinExistence type="predicted"/>
<evidence type="ECO:0000256" key="1">
    <source>
        <dbReference type="ARBA" id="ARBA00022614"/>
    </source>
</evidence>
<organism evidence="3 4">
    <name type="scientific">Takifugu rubripes</name>
    <name type="common">Japanese pufferfish</name>
    <name type="synonym">Fugu rubripes</name>
    <dbReference type="NCBI Taxonomy" id="31033"/>
    <lineage>
        <taxon>Eukaryota</taxon>
        <taxon>Metazoa</taxon>
        <taxon>Chordata</taxon>
        <taxon>Craniata</taxon>
        <taxon>Vertebrata</taxon>
        <taxon>Euteleostomi</taxon>
        <taxon>Actinopterygii</taxon>
        <taxon>Neopterygii</taxon>
        <taxon>Teleostei</taxon>
        <taxon>Neoteleostei</taxon>
        <taxon>Acanthomorphata</taxon>
        <taxon>Eupercaria</taxon>
        <taxon>Tetraodontiformes</taxon>
        <taxon>Tetradontoidea</taxon>
        <taxon>Tetraodontidae</taxon>
        <taxon>Takifugu</taxon>
    </lineage>
</organism>
<dbReference type="AlphaFoldDB" id="A0A674P1S9"/>
<protein>
    <recommendedName>
        <fullName evidence="5">NACHT LRR and PYD domain-containing protein</fullName>
    </recommendedName>
</protein>
<dbReference type="GeneTree" id="ENSGT01070000253760"/>
<dbReference type="Ensembl" id="ENSTRUT00000067052.1">
    <property type="protein sequence ID" value="ENSTRUP00000079637.1"/>
    <property type="gene ID" value="ENSTRUG00000028066.1"/>
</dbReference>
<dbReference type="SMART" id="SM00368">
    <property type="entry name" value="LRR_RI"/>
    <property type="match status" value="3"/>
</dbReference>
<dbReference type="PANTHER" id="PTHR24106">
    <property type="entry name" value="NACHT, LRR AND CARD DOMAINS-CONTAINING"/>
    <property type="match status" value="1"/>
</dbReference>